<dbReference type="GO" id="GO:0045454">
    <property type="term" value="P:cell redox homeostasis"/>
    <property type="evidence" value="ECO:0007669"/>
    <property type="project" value="TreeGrafter"/>
</dbReference>
<evidence type="ECO:0000256" key="1">
    <source>
        <dbReference type="ARBA" id="ARBA00004496"/>
    </source>
</evidence>
<keyword evidence="5 12" id="KW-0479">Metal-binding</keyword>
<evidence type="ECO:0000256" key="9">
    <source>
        <dbReference type="ARBA" id="ARBA00023125"/>
    </source>
</evidence>
<evidence type="ECO:0000256" key="10">
    <source>
        <dbReference type="ARBA" id="ARBA00023157"/>
    </source>
</evidence>
<evidence type="ECO:0000256" key="4">
    <source>
        <dbReference type="ARBA" id="ARBA00022490"/>
    </source>
</evidence>
<accession>A0A4Q7UZP2</accession>
<dbReference type="PANTHER" id="PTHR38839">
    <property type="entry name" value="TRANSCRIPTIONAL REGULATOR WHID-RELATED"/>
    <property type="match status" value="1"/>
</dbReference>
<feature type="binding site" evidence="12">
    <location>
        <position position="56"/>
    </location>
    <ligand>
        <name>[4Fe-4S] cluster</name>
        <dbReference type="ChEBI" id="CHEBI:49883"/>
    </ligand>
</feature>
<dbReference type="GO" id="GO:0047134">
    <property type="term" value="F:protein-disulfide reductase [NAD(P)H] activity"/>
    <property type="evidence" value="ECO:0007669"/>
    <property type="project" value="TreeGrafter"/>
</dbReference>
<keyword evidence="10 12" id="KW-1015">Disulfide bond</keyword>
<keyword evidence="7 12" id="KW-0411">Iron-sulfur</keyword>
<feature type="binding site" evidence="12">
    <location>
        <position position="23"/>
    </location>
    <ligand>
        <name>[4Fe-4S] cluster</name>
        <dbReference type="ChEBI" id="CHEBI:49883"/>
    </ligand>
</feature>
<keyword evidence="11 12" id="KW-0804">Transcription</keyword>
<dbReference type="PANTHER" id="PTHR38839:SF5">
    <property type="entry name" value="TRANSCRIPTIONAL REGULATOR WHID"/>
    <property type="match status" value="1"/>
</dbReference>
<feature type="binding site" evidence="12">
    <location>
        <position position="53"/>
    </location>
    <ligand>
        <name>[4Fe-4S] cluster</name>
        <dbReference type="ChEBI" id="CHEBI:49883"/>
    </ligand>
</feature>
<comment type="subcellular location">
    <subcellularLocation>
        <location evidence="1 12">Cytoplasm</location>
    </subcellularLocation>
</comment>
<name>A0A4Q7UZP2_PSEST</name>
<comment type="caution">
    <text evidence="15">The sequence shown here is derived from an EMBL/GenBank/DDBJ whole genome shotgun (WGS) entry which is preliminary data.</text>
</comment>
<dbReference type="InterPro" id="IPR003482">
    <property type="entry name" value="Whib"/>
</dbReference>
<evidence type="ECO:0000256" key="5">
    <source>
        <dbReference type="ARBA" id="ARBA00022723"/>
    </source>
</evidence>
<dbReference type="HAMAP" id="MF_01479">
    <property type="entry name" value="WhiB"/>
    <property type="match status" value="1"/>
</dbReference>
<evidence type="ECO:0000259" key="14">
    <source>
        <dbReference type="PROSITE" id="PS51674"/>
    </source>
</evidence>
<feature type="domain" description="4Fe-4S Wbl-type" evidence="14">
    <location>
        <begin position="22"/>
        <end position="86"/>
    </location>
</feature>
<sequence>MADVRRLPLPVTQIWDWQMRAACRDLDSELFFHPSNERGPAANARDRAAKVVCSGCPVLEECRSHALDVHEPYGVWGGLTARERETILRRSYQRTPLSELSGTDRPEVVDLSATGLAEDTGAGGIDHDGAGDDDGGDWAEHLPSLMRG</sequence>
<dbReference type="GO" id="GO:0005737">
    <property type="term" value="C:cytoplasm"/>
    <property type="evidence" value="ECO:0007669"/>
    <property type="project" value="UniProtKB-SubCell"/>
</dbReference>
<dbReference type="Pfam" id="PF02467">
    <property type="entry name" value="Whib"/>
    <property type="match status" value="1"/>
</dbReference>
<dbReference type="GO" id="GO:0051539">
    <property type="term" value="F:4 iron, 4 sulfur cluster binding"/>
    <property type="evidence" value="ECO:0007669"/>
    <property type="project" value="UniProtKB-UniRule"/>
</dbReference>
<dbReference type="AlphaFoldDB" id="A0A4Q7UZP2"/>
<evidence type="ECO:0000256" key="8">
    <source>
        <dbReference type="ARBA" id="ARBA00023015"/>
    </source>
</evidence>
<evidence type="ECO:0000256" key="13">
    <source>
        <dbReference type="SAM" id="MobiDB-lite"/>
    </source>
</evidence>
<reference evidence="15 16" key="1">
    <citation type="submission" date="2019-02" db="EMBL/GenBank/DDBJ databases">
        <title>Sequencing the genomes of 1000 actinobacteria strains.</title>
        <authorList>
            <person name="Klenk H.-P."/>
        </authorList>
    </citation>
    <scope>NUCLEOTIDE SEQUENCE [LARGE SCALE GENOMIC DNA]</scope>
    <source>
        <strain evidence="15 16">DSM 45779</strain>
    </source>
</reference>
<evidence type="ECO:0000256" key="7">
    <source>
        <dbReference type="ARBA" id="ARBA00023014"/>
    </source>
</evidence>
<evidence type="ECO:0000256" key="2">
    <source>
        <dbReference type="ARBA" id="ARBA00006597"/>
    </source>
</evidence>
<dbReference type="EMBL" id="SHKL01000001">
    <property type="protein sequence ID" value="RZT87275.1"/>
    <property type="molecule type" value="Genomic_DNA"/>
</dbReference>
<feature type="region of interest" description="Disordered" evidence="13">
    <location>
        <begin position="113"/>
        <end position="148"/>
    </location>
</feature>
<keyword evidence="16" id="KW-1185">Reference proteome</keyword>
<comment type="PTM">
    <text evidence="12">The Fe-S cluster can be nitrosylated by nitric oxide (NO).</text>
</comment>
<evidence type="ECO:0000256" key="6">
    <source>
        <dbReference type="ARBA" id="ARBA00023004"/>
    </source>
</evidence>
<evidence type="ECO:0000313" key="15">
    <source>
        <dbReference type="EMBL" id="RZT87275.1"/>
    </source>
</evidence>
<proteinExistence type="inferred from homology"/>
<feature type="binding site" evidence="12">
    <location>
        <position position="62"/>
    </location>
    <ligand>
        <name>[4Fe-4S] cluster</name>
        <dbReference type="ChEBI" id="CHEBI:49883"/>
    </ligand>
</feature>
<comment type="similarity">
    <text evidence="2 12">Belongs to the WhiB family.</text>
</comment>
<keyword evidence="4 12" id="KW-0963">Cytoplasm</keyword>
<dbReference type="GO" id="GO:0003677">
    <property type="term" value="F:DNA binding"/>
    <property type="evidence" value="ECO:0007669"/>
    <property type="project" value="UniProtKB-UniRule"/>
</dbReference>
<evidence type="ECO:0000256" key="3">
    <source>
        <dbReference type="ARBA" id="ARBA00022485"/>
    </source>
</evidence>
<keyword evidence="8 12" id="KW-0805">Transcription regulation</keyword>
<keyword evidence="6 12" id="KW-0408">Iron</keyword>
<evidence type="ECO:0000256" key="12">
    <source>
        <dbReference type="HAMAP-Rule" id="MF_01479"/>
    </source>
</evidence>
<dbReference type="InterPro" id="IPR034768">
    <property type="entry name" value="4FE4S_WBL"/>
</dbReference>
<dbReference type="GO" id="GO:0035731">
    <property type="term" value="F:dinitrosyl-iron complex binding"/>
    <property type="evidence" value="ECO:0007669"/>
    <property type="project" value="UniProtKB-UniRule"/>
</dbReference>
<dbReference type="Proteomes" id="UP000291591">
    <property type="component" value="Unassembled WGS sequence"/>
</dbReference>
<keyword evidence="9 12" id="KW-0238">DNA-binding</keyword>
<dbReference type="OrthoDB" id="4954884at2"/>
<organism evidence="15 16">
    <name type="scientific">Pseudonocardia sediminis</name>
    <dbReference type="NCBI Taxonomy" id="1397368"/>
    <lineage>
        <taxon>Bacteria</taxon>
        <taxon>Bacillati</taxon>
        <taxon>Actinomycetota</taxon>
        <taxon>Actinomycetes</taxon>
        <taxon>Pseudonocardiales</taxon>
        <taxon>Pseudonocardiaceae</taxon>
        <taxon>Pseudonocardia</taxon>
    </lineage>
</organism>
<gene>
    <name evidence="12" type="primary">whiB</name>
    <name evidence="15" type="ORF">EV383_4185</name>
</gene>
<evidence type="ECO:0000313" key="16">
    <source>
        <dbReference type="Proteomes" id="UP000291591"/>
    </source>
</evidence>
<comment type="PTM">
    <text evidence="12">Upon Fe-S cluster removal intramolecular disulfide bonds are formed.</text>
</comment>
<evidence type="ECO:0000256" key="11">
    <source>
        <dbReference type="ARBA" id="ARBA00023163"/>
    </source>
</evidence>
<dbReference type="PROSITE" id="PS51674">
    <property type="entry name" value="4FE4S_WBL"/>
    <property type="match status" value="1"/>
</dbReference>
<dbReference type="GO" id="GO:0045892">
    <property type="term" value="P:negative regulation of DNA-templated transcription"/>
    <property type="evidence" value="ECO:0007669"/>
    <property type="project" value="TreeGrafter"/>
</dbReference>
<comment type="function">
    <text evidence="12">Acts as a transcriptional regulator. Probably redox-responsive. The apo- but not holo-form probably binds DNA.</text>
</comment>
<keyword evidence="3 12" id="KW-0004">4Fe-4S</keyword>
<comment type="cofactor">
    <cofactor evidence="12">
        <name>[4Fe-4S] cluster</name>
        <dbReference type="ChEBI" id="CHEBI:49883"/>
    </cofactor>
    <text evidence="12">Binds 1 [4Fe-4S] cluster per subunit. Following nitrosylation of the [4Fe-4S] cluster binds 1 [4Fe-8(NO)] cluster per subunit.</text>
</comment>
<protein>
    <recommendedName>
        <fullName evidence="12">Transcriptional regulator WhiB</fullName>
    </recommendedName>
</protein>
<dbReference type="GO" id="GO:0046872">
    <property type="term" value="F:metal ion binding"/>
    <property type="evidence" value="ECO:0007669"/>
    <property type="project" value="UniProtKB-KW"/>
</dbReference>